<evidence type="ECO:0000256" key="2">
    <source>
        <dbReference type="ARBA" id="ARBA00022679"/>
    </source>
</evidence>
<accession>A0A1V9EXK6</accession>
<keyword evidence="2 3" id="KW-0808">Transferase</keyword>
<dbReference type="SUPFAM" id="SSF53756">
    <property type="entry name" value="UDP-Glycosyltransferase/glycogen phosphorylase"/>
    <property type="match status" value="1"/>
</dbReference>
<gene>
    <name evidence="3" type="ORF">A4H97_01990</name>
</gene>
<comment type="caution">
    <text evidence="3">The sequence shown here is derived from an EMBL/GenBank/DDBJ whole genome shotgun (WGS) entry which is preliminary data.</text>
</comment>
<dbReference type="Proteomes" id="UP000192610">
    <property type="component" value="Unassembled WGS sequence"/>
</dbReference>
<dbReference type="Pfam" id="PF01075">
    <property type="entry name" value="Glyco_transf_9"/>
    <property type="match status" value="1"/>
</dbReference>
<dbReference type="EMBL" id="LVXG01000012">
    <property type="protein sequence ID" value="OQP50634.1"/>
    <property type="molecule type" value="Genomic_DNA"/>
</dbReference>
<dbReference type="PANTHER" id="PTHR30160">
    <property type="entry name" value="TETRAACYLDISACCHARIDE 4'-KINASE-RELATED"/>
    <property type="match status" value="1"/>
</dbReference>
<keyword evidence="1" id="KW-0328">Glycosyltransferase</keyword>
<protein>
    <submittedName>
        <fullName evidence="3">Glycosyl transferase family 9</fullName>
    </submittedName>
</protein>
<reference evidence="4" key="1">
    <citation type="submission" date="2016-04" db="EMBL/GenBank/DDBJ databases">
        <authorList>
            <person name="Chen L."/>
            <person name="Zhuang W."/>
            <person name="Wang G."/>
        </authorList>
    </citation>
    <scope>NUCLEOTIDE SEQUENCE [LARGE SCALE GENOMIC DNA]</scope>
    <source>
        <strain evidence="4">17621</strain>
    </source>
</reference>
<organism evidence="3 4">
    <name type="scientific">Niastella yeongjuensis</name>
    <dbReference type="NCBI Taxonomy" id="354355"/>
    <lineage>
        <taxon>Bacteria</taxon>
        <taxon>Pseudomonadati</taxon>
        <taxon>Bacteroidota</taxon>
        <taxon>Chitinophagia</taxon>
        <taxon>Chitinophagales</taxon>
        <taxon>Chitinophagaceae</taxon>
        <taxon>Niastella</taxon>
    </lineage>
</organism>
<evidence type="ECO:0000313" key="3">
    <source>
        <dbReference type="EMBL" id="OQP50634.1"/>
    </source>
</evidence>
<dbReference type="AlphaFoldDB" id="A0A1V9EXK6"/>
<dbReference type="STRING" id="354355.SAMN05660816_00547"/>
<keyword evidence="4" id="KW-1185">Reference proteome</keyword>
<proteinExistence type="predicted"/>
<dbReference type="RefSeq" id="WP_081198968.1">
    <property type="nucleotide sequence ID" value="NZ_FOCZ01000001.1"/>
</dbReference>
<dbReference type="OrthoDB" id="9797795at2"/>
<dbReference type="InterPro" id="IPR002201">
    <property type="entry name" value="Glyco_trans_9"/>
</dbReference>
<dbReference type="GO" id="GO:0008713">
    <property type="term" value="F:ADP-heptose-lipopolysaccharide heptosyltransferase activity"/>
    <property type="evidence" value="ECO:0007669"/>
    <property type="project" value="TreeGrafter"/>
</dbReference>
<name>A0A1V9EXK6_9BACT</name>
<dbReference type="CDD" id="cd03789">
    <property type="entry name" value="GT9_LPS_heptosyltransferase"/>
    <property type="match status" value="1"/>
</dbReference>
<dbReference type="InterPro" id="IPR051199">
    <property type="entry name" value="LPS_LOS_Heptosyltrfase"/>
</dbReference>
<evidence type="ECO:0000256" key="1">
    <source>
        <dbReference type="ARBA" id="ARBA00022676"/>
    </source>
</evidence>
<dbReference type="PANTHER" id="PTHR30160:SF15">
    <property type="entry name" value="GLYCOSYLTRANSFERASE HI_0523-RELATED"/>
    <property type="match status" value="1"/>
</dbReference>
<evidence type="ECO:0000313" key="4">
    <source>
        <dbReference type="Proteomes" id="UP000192610"/>
    </source>
</evidence>
<sequence length="341" mass="37901">MKKIPRNIIISRTDSIGDVILTLPVAGVLKKHFPDITIGFMGKSYTKPVIEACGYVDEFIDVDNFLQNKVLVGGQPAECILHVFPVSRIAKRAKALGIPLRIGTTNRLYHWFTCNKLVKLSRKKSDLHEAQLNLILLKALGIEENYSLQQIGNLTGLTKIQPLPAHLTALVQKDKYNLIIHPKSQGSAREWPLERFCELIQLLPPSAFNIFISGTAKERELLHGLFDKAGHLVTDITGKMSLTEFMAFIKQCDGLVANSTGPLHIAAALGKDALGIYPPMRPVHPGRWAPLGPNATVFVLNKQCEACRDNKSACQCINDIPAAWLRETLIKKYELKKAKQQ</sequence>
<dbReference type="Gene3D" id="3.40.50.2000">
    <property type="entry name" value="Glycogen Phosphorylase B"/>
    <property type="match status" value="2"/>
</dbReference>
<dbReference type="GO" id="GO:0009244">
    <property type="term" value="P:lipopolysaccharide core region biosynthetic process"/>
    <property type="evidence" value="ECO:0007669"/>
    <property type="project" value="TreeGrafter"/>
</dbReference>
<dbReference type="GO" id="GO:0005829">
    <property type="term" value="C:cytosol"/>
    <property type="evidence" value="ECO:0007669"/>
    <property type="project" value="TreeGrafter"/>
</dbReference>